<dbReference type="Pfam" id="PF01053">
    <property type="entry name" value="Cys_Met_Meta_PP"/>
    <property type="match status" value="1"/>
</dbReference>
<dbReference type="InterPro" id="IPR015422">
    <property type="entry name" value="PyrdxlP-dep_Trfase_small"/>
</dbReference>
<dbReference type="InterPro" id="IPR054542">
    <property type="entry name" value="Cys_met_metab_PP"/>
</dbReference>
<dbReference type="Proteomes" id="UP000584824">
    <property type="component" value="Unassembled WGS sequence"/>
</dbReference>
<dbReference type="SUPFAM" id="SSF53383">
    <property type="entry name" value="PLP-dependent transferases"/>
    <property type="match status" value="1"/>
</dbReference>
<dbReference type="AlphaFoldDB" id="A0A7W6K3C3"/>
<dbReference type="PANTHER" id="PTHR43500">
    <property type="entry name" value="CYSTATHIONINE BETA-LYASE-RELATED"/>
    <property type="match status" value="1"/>
</dbReference>
<dbReference type="InterPro" id="IPR015421">
    <property type="entry name" value="PyrdxlP-dep_Trfase_major"/>
</dbReference>
<dbReference type="FunFam" id="3.40.640.10:FF:000046">
    <property type="entry name" value="Cystathionine gamma-lyase"/>
    <property type="match status" value="1"/>
</dbReference>
<keyword evidence="3 8" id="KW-0663">Pyridoxal phosphate</keyword>
<reference evidence="10 11" key="1">
    <citation type="submission" date="2020-08" db="EMBL/GenBank/DDBJ databases">
        <title>Genomic Encyclopedia of Type Strains, Phase IV (KMG-IV): sequencing the most valuable type-strain genomes for metagenomic binning, comparative biology and taxonomic classification.</title>
        <authorList>
            <person name="Goeker M."/>
        </authorList>
    </citation>
    <scope>NUCLEOTIDE SEQUENCE [LARGE SCALE GENOMIC DNA]</scope>
    <source>
        <strain evidence="10 11">DSM 26385</strain>
    </source>
</reference>
<dbReference type="NCBIfam" id="TIGR01324">
    <property type="entry name" value="cysta_beta_ly_B"/>
    <property type="match status" value="1"/>
</dbReference>
<evidence type="ECO:0000256" key="4">
    <source>
        <dbReference type="ARBA" id="ARBA00023239"/>
    </source>
</evidence>
<comment type="caution">
    <text evidence="10">The sequence shown here is derived from an EMBL/GenBank/DDBJ whole genome shotgun (WGS) entry which is preliminary data.</text>
</comment>
<dbReference type="InterPro" id="IPR015424">
    <property type="entry name" value="PyrdxlP-dep_Trfase"/>
</dbReference>
<feature type="modified residue" description="N6-(pyridoxal phosphate)lysine" evidence="8">
    <location>
        <position position="223"/>
    </location>
</feature>
<keyword evidence="11" id="KW-1185">Reference proteome</keyword>
<dbReference type="CDD" id="cd00614">
    <property type="entry name" value="CGS_like"/>
    <property type="match status" value="1"/>
</dbReference>
<comment type="cofactor">
    <cofactor evidence="1 9">
        <name>pyridoxal 5'-phosphate</name>
        <dbReference type="ChEBI" id="CHEBI:597326"/>
    </cofactor>
</comment>
<dbReference type="PROSITE" id="PS00868">
    <property type="entry name" value="CYS_MET_METAB_PP"/>
    <property type="match status" value="1"/>
</dbReference>
<evidence type="ECO:0000256" key="1">
    <source>
        <dbReference type="ARBA" id="ARBA00001933"/>
    </source>
</evidence>
<dbReference type="GO" id="GO:0030170">
    <property type="term" value="F:pyridoxal phosphate binding"/>
    <property type="evidence" value="ECO:0007669"/>
    <property type="project" value="InterPro"/>
</dbReference>
<evidence type="ECO:0000256" key="2">
    <source>
        <dbReference type="ARBA" id="ARBA00009077"/>
    </source>
</evidence>
<organism evidence="10 11">
    <name type="scientific">Allorhizobium borbori</name>
    <dbReference type="NCBI Taxonomy" id="485907"/>
    <lineage>
        <taxon>Bacteria</taxon>
        <taxon>Pseudomonadati</taxon>
        <taxon>Pseudomonadota</taxon>
        <taxon>Alphaproteobacteria</taxon>
        <taxon>Hyphomicrobiales</taxon>
        <taxon>Rhizobiaceae</taxon>
        <taxon>Rhizobium/Agrobacterium group</taxon>
        <taxon>Allorhizobium</taxon>
    </lineage>
</organism>
<dbReference type="Gene3D" id="3.40.640.10">
    <property type="entry name" value="Type I PLP-dependent aspartate aminotransferase-like (Major domain)"/>
    <property type="match status" value="1"/>
</dbReference>
<proteinExistence type="inferred from homology"/>
<dbReference type="GO" id="GO:0047804">
    <property type="term" value="F:cysteine-S-conjugate beta-lyase activity"/>
    <property type="evidence" value="ECO:0007669"/>
    <property type="project" value="UniProtKB-EC"/>
</dbReference>
<protein>
    <submittedName>
        <fullName evidence="10">Cystathionine beta-lyase</fullName>
        <ecNumber evidence="10">4.4.1.8</ecNumber>
    </submittedName>
</protein>
<dbReference type="EC" id="4.4.1.8" evidence="10"/>
<comment type="pathway">
    <text evidence="5">Amino-acid biosynthesis; L-methionine biosynthesis via de novo pathway; L-homocysteine from L-cystathionine: step 1/1.</text>
</comment>
<evidence type="ECO:0000256" key="3">
    <source>
        <dbReference type="ARBA" id="ARBA00022898"/>
    </source>
</evidence>
<evidence type="ECO:0000313" key="10">
    <source>
        <dbReference type="EMBL" id="MBB4104433.1"/>
    </source>
</evidence>
<comment type="catalytic activity">
    <reaction evidence="6">
        <text>L,L-cystathionine + H2O = L-homocysteine + pyruvate + NH4(+)</text>
        <dbReference type="Rhea" id="RHEA:13965"/>
        <dbReference type="ChEBI" id="CHEBI:15361"/>
        <dbReference type="ChEBI" id="CHEBI:15377"/>
        <dbReference type="ChEBI" id="CHEBI:28938"/>
        <dbReference type="ChEBI" id="CHEBI:58161"/>
        <dbReference type="ChEBI" id="CHEBI:58199"/>
    </reaction>
</comment>
<dbReference type="InterPro" id="IPR006233">
    <property type="entry name" value="Cys_b_lyase_bac"/>
</dbReference>
<dbReference type="RefSeq" id="WP_237358939.1">
    <property type="nucleotide sequence ID" value="NZ_JACIDU010000012.1"/>
</dbReference>
<dbReference type="InterPro" id="IPR000277">
    <property type="entry name" value="Cys/Met-Metab_PyrdxlP-dep_enz"/>
</dbReference>
<evidence type="ECO:0000256" key="7">
    <source>
        <dbReference type="ARBA" id="ARBA00047625"/>
    </source>
</evidence>
<evidence type="ECO:0000313" key="11">
    <source>
        <dbReference type="Proteomes" id="UP000584824"/>
    </source>
</evidence>
<name>A0A7W6K3C3_9HYPH</name>
<evidence type="ECO:0000256" key="8">
    <source>
        <dbReference type="PIRSR" id="PIRSR001434-2"/>
    </source>
</evidence>
<accession>A0A7W6K3C3</accession>
<dbReference type="PIRSF" id="PIRSF001434">
    <property type="entry name" value="CGS"/>
    <property type="match status" value="1"/>
</dbReference>
<sequence>MQDRSDDSVVEKMNADGNAVAKANDQTILCHVGRETDAHYGAVNTPVYHASTILFPTLAAHDAKQDARVRYGRRGTPTQFSLEDAVSALEGAAGTVLTPSGAMAISTALLAFARAGAHYLIPDNVYGPCRHCCTEILKPLGVDVTYYDPAIGAGIADLMTPATRLIWMEAPGSQTFEMCDIGAIARVARERDVITVIDNTWAAGFYLKPLALGIDISLQAGTKYLSGHSDVMMGTLACASNIFPRIKDFAQRLGVCVGPDDAYLVNRGMRTLAVRMRQHNESAFQIALWLQSRPEVLKVLHPALPDDPGHFIWKEYFTGASGLFGFILKPVERSCLAKMLDDMKYFGMGASWGGYESLLIPTNPAPLRTATAWRPEGQSMRIHVGLEDTADLIADLEAGFERLAAAERKLANSMRRTL</sequence>
<comment type="catalytic activity">
    <reaction evidence="7">
        <text>an S-substituted L-cysteine + H2O = a thiol + pyruvate + NH4(+)</text>
        <dbReference type="Rhea" id="RHEA:18121"/>
        <dbReference type="ChEBI" id="CHEBI:15361"/>
        <dbReference type="ChEBI" id="CHEBI:15377"/>
        <dbReference type="ChEBI" id="CHEBI:28938"/>
        <dbReference type="ChEBI" id="CHEBI:29256"/>
        <dbReference type="ChEBI" id="CHEBI:58717"/>
        <dbReference type="EC" id="4.4.1.13"/>
    </reaction>
</comment>
<dbReference type="PANTHER" id="PTHR43500:SF1">
    <property type="entry name" value="CYSTATHIONINE BETA-LYASE-RELATED"/>
    <property type="match status" value="1"/>
</dbReference>
<gene>
    <name evidence="10" type="ORF">GGQ66_003010</name>
</gene>
<dbReference type="GO" id="GO:0019450">
    <property type="term" value="P:L-cysteine catabolic process to pyruvate"/>
    <property type="evidence" value="ECO:0007669"/>
    <property type="project" value="TreeGrafter"/>
</dbReference>
<dbReference type="Gene3D" id="3.90.1150.10">
    <property type="entry name" value="Aspartate Aminotransferase, domain 1"/>
    <property type="match status" value="1"/>
</dbReference>
<dbReference type="EMBL" id="JACIDU010000012">
    <property type="protein sequence ID" value="MBB4104433.1"/>
    <property type="molecule type" value="Genomic_DNA"/>
</dbReference>
<evidence type="ECO:0000256" key="5">
    <source>
        <dbReference type="ARBA" id="ARBA00046315"/>
    </source>
</evidence>
<evidence type="ECO:0000256" key="6">
    <source>
        <dbReference type="ARBA" id="ARBA00047517"/>
    </source>
</evidence>
<evidence type="ECO:0000256" key="9">
    <source>
        <dbReference type="RuleBase" id="RU362118"/>
    </source>
</evidence>
<keyword evidence="4 10" id="KW-0456">Lyase</keyword>
<comment type="similarity">
    <text evidence="2 9">Belongs to the trans-sulfuration enzymes family.</text>
</comment>
<dbReference type="GO" id="GO:0019346">
    <property type="term" value="P:transsulfuration"/>
    <property type="evidence" value="ECO:0007669"/>
    <property type="project" value="InterPro"/>
</dbReference>